<evidence type="ECO:0000313" key="1">
    <source>
        <dbReference type="EMBL" id="MFC5492796.1"/>
    </source>
</evidence>
<gene>
    <name evidence="1" type="ORF">ACFPKY_06785</name>
</gene>
<accession>A0ABW0MWY8</accession>
<keyword evidence="2" id="KW-1185">Reference proteome</keyword>
<proteinExistence type="predicted"/>
<dbReference type="EMBL" id="JBHSMD010000002">
    <property type="protein sequence ID" value="MFC5492796.1"/>
    <property type="molecule type" value="Genomic_DNA"/>
</dbReference>
<dbReference type="Proteomes" id="UP001595956">
    <property type="component" value="Unassembled WGS sequence"/>
</dbReference>
<name>A0ABW0MWY8_9ACTN</name>
<dbReference type="RefSeq" id="WP_345171306.1">
    <property type="nucleotide sequence ID" value="NZ_BAABFQ010000003.1"/>
</dbReference>
<comment type="caution">
    <text evidence="1">The sequence shown here is derived from an EMBL/GenBank/DDBJ whole genome shotgun (WGS) entry which is preliminary data.</text>
</comment>
<reference evidence="2" key="1">
    <citation type="journal article" date="2019" name="Int. J. Syst. Evol. Microbiol.">
        <title>The Global Catalogue of Microorganisms (GCM) 10K type strain sequencing project: providing services to taxonomists for standard genome sequencing and annotation.</title>
        <authorList>
            <consortium name="The Broad Institute Genomics Platform"/>
            <consortium name="The Broad Institute Genome Sequencing Center for Infectious Disease"/>
            <person name="Wu L."/>
            <person name="Ma J."/>
        </authorList>
    </citation>
    <scope>NUCLEOTIDE SEQUENCE [LARGE SCALE GENOMIC DNA]</scope>
    <source>
        <strain evidence="2">KACC 13778</strain>
    </source>
</reference>
<evidence type="ECO:0000313" key="2">
    <source>
        <dbReference type="Proteomes" id="UP001595956"/>
    </source>
</evidence>
<organism evidence="1 2">
    <name type="scientific">Nocardioides caricicola</name>
    <dbReference type="NCBI Taxonomy" id="634770"/>
    <lineage>
        <taxon>Bacteria</taxon>
        <taxon>Bacillati</taxon>
        <taxon>Actinomycetota</taxon>
        <taxon>Actinomycetes</taxon>
        <taxon>Propionibacteriales</taxon>
        <taxon>Nocardioidaceae</taxon>
        <taxon>Nocardioides</taxon>
    </lineage>
</organism>
<sequence length="258" mass="27453">MGHYHRIVNLTQHQVITPMDTGVLDKLLEFGQSSATAMAALWLLLGREAWCGDRIAILGYEGRRHDLSPEVVAETGHDGTAFYDTTLRCAGELARSVLVERGICSFTSEAREGYDVWRSHPSEEVRPAGVDVVAADLDRHEVLDPVQFGDDRDLHLAAATGGLGGVTTALTAVLAGSNKLGGRGGGDFCSTDPIIGSWAGDHIGVVPLAAAHGFTDISAEVRRALTGTGEFAYREAAGRVTRADPPWRARAISHLDAG</sequence>
<protein>
    <submittedName>
        <fullName evidence="1">Uncharacterized protein</fullName>
    </submittedName>
</protein>